<feature type="compositionally biased region" description="Basic and acidic residues" evidence="1">
    <location>
        <begin position="510"/>
        <end position="529"/>
    </location>
</feature>
<name>V9D683_9EURO</name>
<gene>
    <name evidence="2" type="ORF">G647_06249</name>
</gene>
<evidence type="ECO:0000256" key="1">
    <source>
        <dbReference type="SAM" id="MobiDB-lite"/>
    </source>
</evidence>
<dbReference type="GeneID" id="19984742"/>
<feature type="region of interest" description="Disordered" evidence="1">
    <location>
        <begin position="301"/>
        <end position="383"/>
    </location>
</feature>
<feature type="region of interest" description="Disordered" evidence="1">
    <location>
        <begin position="416"/>
        <end position="436"/>
    </location>
</feature>
<feature type="compositionally biased region" description="Polar residues" evidence="1">
    <location>
        <begin position="69"/>
        <end position="78"/>
    </location>
</feature>
<feature type="compositionally biased region" description="Basic and acidic residues" evidence="1">
    <location>
        <begin position="353"/>
        <end position="367"/>
    </location>
</feature>
<dbReference type="HOGENOM" id="CLU_012996_0_0_1"/>
<dbReference type="RefSeq" id="XP_008728793.1">
    <property type="nucleotide sequence ID" value="XM_008730571.1"/>
</dbReference>
<dbReference type="AlphaFoldDB" id="V9D683"/>
<feature type="compositionally biased region" description="Polar residues" evidence="1">
    <location>
        <begin position="53"/>
        <end position="62"/>
    </location>
</feature>
<dbReference type="Proteomes" id="UP000030678">
    <property type="component" value="Unassembled WGS sequence"/>
</dbReference>
<dbReference type="EMBL" id="KB822706">
    <property type="protein sequence ID" value="ETI22176.1"/>
    <property type="molecule type" value="Genomic_DNA"/>
</dbReference>
<evidence type="ECO:0000313" key="3">
    <source>
        <dbReference type="Proteomes" id="UP000030678"/>
    </source>
</evidence>
<evidence type="ECO:0000313" key="2">
    <source>
        <dbReference type="EMBL" id="ETI22176.1"/>
    </source>
</evidence>
<reference evidence="2 3" key="1">
    <citation type="submission" date="2013-03" db="EMBL/GenBank/DDBJ databases">
        <title>The Genome Sequence of Cladophialophora carrionii CBS 160.54.</title>
        <authorList>
            <consortium name="The Broad Institute Genomics Platform"/>
            <person name="Cuomo C."/>
            <person name="de Hoog S."/>
            <person name="Gorbushina A."/>
            <person name="Walker B."/>
            <person name="Young S.K."/>
            <person name="Zeng Q."/>
            <person name="Gargeya S."/>
            <person name="Fitzgerald M."/>
            <person name="Haas B."/>
            <person name="Abouelleil A."/>
            <person name="Allen A.W."/>
            <person name="Alvarado L."/>
            <person name="Arachchi H.M."/>
            <person name="Berlin A.M."/>
            <person name="Chapman S.B."/>
            <person name="Gainer-Dewar J."/>
            <person name="Goldberg J."/>
            <person name="Griggs A."/>
            <person name="Gujja S."/>
            <person name="Hansen M."/>
            <person name="Howarth C."/>
            <person name="Imamovic A."/>
            <person name="Ireland A."/>
            <person name="Larimer J."/>
            <person name="McCowan C."/>
            <person name="Murphy C."/>
            <person name="Pearson M."/>
            <person name="Poon T.W."/>
            <person name="Priest M."/>
            <person name="Roberts A."/>
            <person name="Saif S."/>
            <person name="Shea T."/>
            <person name="Sisk P."/>
            <person name="Sykes S."/>
            <person name="Wortman J."/>
            <person name="Nusbaum C."/>
            <person name="Birren B."/>
        </authorList>
    </citation>
    <scope>NUCLEOTIDE SEQUENCE [LARGE SCALE GENOMIC DNA]</scope>
    <source>
        <strain evidence="2 3">CBS 160.54</strain>
    </source>
</reference>
<feature type="compositionally biased region" description="Basic residues" evidence="1">
    <location>
        <begin position="622"/>
        <end position="641"/>
    </location>
</feature>
<organism evidence="2 3">
    <name type="scientific">Cladophialophora carrionii CBS 160.54</name>
    <dbReference type="NCBI Taxonomy" id="1279043"/>
    <lineage>
        <taxon>Eukaryota</taxon>
        <taxon>Fungi</taxon>
        <taxon>Dikarya</taxon>
        <taxon>Ascomycota</taxon>
        <taxon>Pezizomycotina</taxon>
        <taxon>Eurotiomycetes</taxon>
        <taxon>Chaetothyriomycetidae</taxon>
        <taxon>Chaetothyriales</taxon>
        <taxon>Herpotrichiellaceae</taxon>
        <taxon>Cladophialophora</taxon>
    </lineage>
</organism>
<feature type="region of interest" description="Disordered" evidence="1">
    <location>
        <begin position="498"/>
        <end position="548"/>
    </location>
</feature>
<dbReference type="VEuPathDB" id="FungiDB:G647_06249"/>
<feature type="region of interest" description="Disordered" evidence="1">
    <location>
        <begin position="616"/>
        <end position="641"/>
    </location>
</feature>
<feature type="compositionally biased region" description="Polar residues" evidence="1">
    <location>
        <begin position="342"/>
        <end position="352"/>
    </location>
</feature>
<feature type="compositionally biased region" description="Polar residues" evidence="1">
    <location>
        <begin position="420"/>
        <end position="430"/>
    </location>
</feature>
<protein>
    <submittedName>
        <fullName evidence="2">Uncharacterized protein</fullName>
    </submittedName>
</protein>
<feature type="compositionally biased region" description="Basic residues" evidence="1">
    <location>
        <begin position="315"/>
        <end position="334"/>
    </location>
</feature>
<accession>V9D683</accession>
<feature type="region of interest" description="Disordered" evidence="1">
    <location>
        <begin position="1"/>
        <end position="96"/>
    </location>
</feature>
<feature type="compositionally biased region" description="Polar residues" evidence="1">
    <location>
        <begin position="206"/>
        <end position="223"/>
    </location>
</feature>
<sequence length="641" mass="70682">MSEDEDDGNTWNEHHLEPIAEAKSVSALTPQAGAQRHNILDLTEEEPLETNDKQFTVPSPATRQDDANPHSSPNQQNESVEEAYYGGSDDSTEGPVLSFAVLSRSLAPVDPVGHDDMATPQNTAVMVSNQDSPNTHEVTTPVKPDFSHFLDAEELGDPMDGPPTDIYLRNHYYQPFDKDVLSDGVTPKATPSTSPQLVRDNDRPSRPSTPVRQRTVSVGSGEHNGTITVGCGACAGGEMGPLSPTGSTTSTQQACERHIQKLKSEEEMRMQIPTPIPSPAAYRGRHKLTGWQSRPATQTSIALSNIGMPSVVRSPHQKKPKPKPKPKQKQKQKQKHVDDPPSQKTTNPQQKQDPVKWSRRWWRDSHSRAASISTPANPSGDVTAVAAGIDSEDESSERGTLPIAPFYADLSCSEFGPPSRSVTPRPQTANWRPPQPATACRNLLTVFDDISIDNIIESEPDLPVSYADLDDLAERTPQWDEDEDQDEDGEEEYHDVPDWDLDAALPPPDISRHPLDRGSPRSTRTDPRRLSSLTSRSWRTKMKTKRMSMPDHLADTTLRFLEEESRSGLQPRRQRPYAVVAGVGASASASAGARPGPGPGQPTGIARLEAIMERAEEEARANRKKKKKGMRGLWRRFTRRV</sequence>
<feature type="region of interest" description="Disordered" evidence="1">
    <location>
        <begin position="178"/>
        <end position="223"/>
    </location>
</feature>
<proteinExistence type="predicted"/>